<keyword evidence="3" id="KW-1185">Reference proteome</keyword>
<evidence type="ECO:0000256" key="1">
    <source>
        <dbReference type="SAM" id="MobiDB-lite"/>
    </source>
</evidence>
<dbReference type="AlphaFoldDB" id="A0A7W5ATF1"/>
<evidence type="ECO:0000313" key="2">
    <source>
        <dbReference type="EMBL" id="MBB3101624.1"/>
    </source>
</evidence>
<dbReference type="RefSeq" id="WP_229795811.1">
    <property type="nucleotide sequence ID" value="NZ_BMPW01000057.1"/>
</dbReference>
<evidence type="ECO:0000313" key="3">
    <source>
        <dbReference type="Proteomes" id="UP000590749"/>
    </source>
</evidence>
<dbReference type="EMBL" id="JACHXF010000044">
    <property type="protein sequence ID" value="MBB3101624.1"/>
    <property type="molecule type" value="Genomic_DNA"/>
</dbReference>
<feature type="region of interest" description="Disordered" evidence="1">
    <location>
        <begin position="27"/>
        <end position="56"/>
    </location>
</feature>
<gene>
    <name evidence="2" type="ORF">FHR83_009355</name>
</gene>
<accession>A0A7W5ATF1</accession>
<reference evidence="2 3" key="1">
    <citation type="submission" date="2020-08" db="EMBL/GenBank/DDBJ databases">
        <title>Genomic Encyclopedia of Type Strains, Phase III (KMG-III): the genomes of soil and plant-associated and newly described type strains.</title>
        <authorList>
            <person name="Whitman W."/>
        </authorList>
    </citation>
    <scope>NUCLEOTIDE SEQUENCE [LARGE SCALE GENOMIC DNA]</scope>
    <source>
        <strain evidence="2 3">CECT 3287</strain>
    </source>
</reference>
<organism evidence="2 3">
    <name type="scientific">Actinoplanes campanulatus</name>
    <dbReference type="NCBI Taxonomy" id="113559"/>
    <lineage>
        <taxon>Bacteria</taxon>
        <taxon>Bacillati</taxon>
        <taxon>Actinomycetota</taxon>
        <taxon>Actinomycetes</taxon>
        <taxon>Micromonosporales</taxon>
        <taxon>Micromonosporaceae</taxon>
        <taxon>Actinoplanes</taxon>
    </lineage>
</organism>
<sequence length="372" mass="41043">MSVTPEPGLLGPQIALFEHALRLHQQHPDGVLPREGEPYPDEQRRRSGPSTQRARDQRLYGADVAVILDRHFSQPDAQPSELADAFRDVYLPIHRNDHIVAAALRADRQRVRQTGRWLVRHSTDRNAATVGLTLLAADAAEGDIPLIQTIGLLSDWFGPLAAEALQRRRGGAEALLWLAERVAGWGRVYVVEALCRIGAAGSRAWLLRHACDGDYLNGYFAGKVATTAHLHEAITSTDVDDDLVDHTGRLLRTMADCDGMGMTLGHYPPAPVVLAAHAVHLARQPPTANRYVDAAMIADYLAAKPSNRCGCTAEQRDRIVQQYLAVLEQPDWRAAIRAGRGLNSDFFAWFTRHTAARLRLGMSSDGTENDER</sequence>
<dbReference type="Proteomes" id="UP000590749">
    <property type="component" value="Unassembled WGS sequence"/>
</dbReference>
<name>A0A7W5ATF1_9ACTN</name>
<feature type="compositionally biased region" description="Basic and acidic residues" evidence="1">
    <location>
        <begin position="32"/>
        <end position="45"/>
    </location>
</feature>
<protein>
    <submittedName>
        <fullName evidence="2">Uncharacterized protein</fullName>
    </submittedName>
</protein>
<proteinExistence type="predicted"/>
<comment type="caution">
    <text evidence="2">The sequence shown here is derived from an EMBL/GenBank/DDBJ whole genome shotgun (WGS) entry which is preliminary data.</text>
</comment>